<protein>
    <submittedName>
        <fullName evidence="1">Uncharacterized protein</fullName>
    </submittedName>
</protein>
<accession>A0A840YRQ3</accession>
<evidence type="ECO:0000313" key="1">
    <source>
        <dbReference type="EMBL" id="MBB5712143.1"/>
    </source>
</evidence>
<evidence type="ECO:0000313" key="2">
    <source>
        <dbReference type="Proteomes" id="UP000527143"/>
    </source>
</evidence>
<gene>
    <name evidence="1" type="ORF">FHT02_003400</name>
</gene>
<name>A0A840YRQ3_9SPHN</name>
<dbReference type="AlphaFoldDB" id="A0A840YRQ3"/>
<dbReference type="RefSeq" id="WP_184090178.1">
    <property type="nucleotide sequence ID" value="NZ_JACIJF010000013.1"/>
</dbReference>
<comment type="caution">
    <text evidence="1">The sequence shown here is derived from an EMBL/GenBank/DDBJ whole genome shotgun (WGS) entry which is preliminary data.</text>
</comment>
<organism evidence="1 2">
    <name type="scientific">Sphingomonas xinjiangensis</name>
    <dbReference type="NCBI Taxonomy" id="643568"/>
    <lineage>
        <taxon>Bacteria</taxon>
        <taxon>Pseudomonadati</taxon>
        <taxon>Pseudomonadota</taxon>
        <taxon>Alphaproteobacteria</taxon>
        <taxon>Sphingomonadales</taxon>
        <taxon>Sphingomonadaceae</taxon>
        <taxon>Sphingomonas</taxon>
    </lineage>
</organism>
<sequence>MSDDSDRRIRDLFEALSLSVAAIEKLQVEVRTQKLELDRLTAELGIADGFKAVLRRALRR</sequence>
<dbReference type="EMBL" id="JACIJF010000013">
    <property type="protein sequence ID" value="MBB5712143.1"/>
    <property type="molecule type" value="Genomic_DNA"/>
</dbReference>
<proteinExistence type="predicted"/>
<keyword evidence="2" id="KW-1185">Reference proteome</keyword>
<reference evidence="1 2" key="1">
    <citation type="submission" date="2020-08" db="EMBL/GenBank/DDBJ databases">
        <title>Genomic Encyclopedia of Type Strains, Phase IV (KMG-IV): sequencing the most valuable type-strain genomes for metagenomic binning, comparative biology and taxonomic classification.</title>
        <authorList>
            <person name="Goeker M."/>
        </authorList>
    </citation>
    <scope>NUCLEOTIDE SEQUENCE [LARGE SCALE GENOMIC DNA]</scope>
    <source>
        <strain evidence="1 2">DSM 26736</strain>
    </source>
</reference>
<dbReference type="Proteomes" id="UP000527143">
    <property type="component" value="Unassembled WGS sequence"/>
</dbReference>